<dbReference type="EMBL" id="JF704117">
    <property type="protein sequence ID" value="AEK06813.1"/>
    <property type="molecule type" value="Genomic_DNA"/>
</dbReference>
<organism evidence="2 3">
    <name type="scientific">Mycobacterium phage RockyHorror</name>
    <dbReference type="NCBI Taxonomy" id="2920892"/>
    <lineage>
        <taxon>Viruses</taxon>
        <taxon>Duplodnaviria</taxon>
        <taxon>Heunggongvirae</taxon>
        <taxon>Uroviricota</taxon>
        <taxon>Caudoviricetes</taxon>
        <taxon>Gracegardnervirinae</taxon>
        <taxon>Cheoctovirus</taxon>
        <taxon>Cheoctovirus rockyhorror</taxon>
        <taxon>Mycobacterium virus RockyHorror</taxon>
    </lineage>
</organism>
<reference evidence="2 3" key="1">
    <citation type="journal article" date="2012" name="J. Virol.">
        <title>Complete Genome Sequences of 138 Mycobacteriophages.</title>
        <authorList>
            <consortium name="the Science Education Alliance Phage Hunters Advancing Genomics and Evolutionary Science Program"/>
            <consortium name="the KwaZulu-Natal Research Institute for Tuberculosis and HIV Mycobacterial Genetics Course Students"/>
            <consortium name="the Phage Hunters Integrating Research and Education Program"/>
            <person name="Hatfull G.F."/>
        </authorList>
    </citation>
    <scope>NUCLEOTIDE SEQUENCE [LARGE SCALE GENOMIC DNA]</scope>
    <source>
        <strain evidence="3">RockyHorror</strain>
    </source>
</reference>
<proteinExistence type="predicted"/>
<name>G1BTL0_9CAUD</name>
<accession>G1BTL0</accession>
<feature type="domain" description="DNA-binding phage zinc finger" evidence="1">
    <location>
        <begin position="53"/>
        <end position="99"/>
    </location>
</feature>
<evidence type="ECO:0000313" key="3">
    <source>
        <dbReference type="Proteomes" id="UP000225925"/>
    </source>
</evidence>
<dbReference type="OrthoDB" id="22637at10239"/>
<dbReference type="Proteomes" id="UP000225925">
    <property type="component" value="Segment"/>
</dbReference>
<dbReference type="Pfam" id="PF24623">
    <property type="entry name" value="Phage_zn_bind_8"/>
    <property type="match status" value="1"/>
</dbReference>
<gene>
    <name evidence="2" type="primary">79</name>
    <name evidence="2" type="ORF">ROCKYHORROR_79</name>
</gene>
<keyword evidence="3" id="KW-1185">Reference proteome</keyword>
<dbReference type="InterPro" id="IPR056911">
    <property type="entry name" value="Phage_Znf_bind_put"/>
</dbReference>
<dbReference type="GeneID" id="40232876"/>
<evidence type="ECO:0000313" key="2">
    <source>
        <dbReference type="EMBL" id="AEK06813.1"/>
    </source>
</evidence>
<protein>
    <recommendedName>
        <fullName evidence="1">DNA-binding phage zinc finger domain-containing protein</fullName>
    </recommendedName>
</protein>
<evidence type="ECO:0000259" key="1">
    <source>
        <dbReference type="Pfam" id="PF24623"/>
    </source>
</evidence>
<dbReference type="RefSeq" id="YP_009636143.1">
    <property type="nucleotide sequence ID" value="NC_042315.1"/>
</dbReference>
<sequence length="107" mass="11717">MNWPPKVGEVARWAYATTVESLCALLCLPSEVAEQMVNEVVSAMTMFVSSPDDPRVLEAVSCRSCDICKAPKGTPCSNTIRPGKPLPGRVIHFGRLTDRNREPKGDE</sequence>